<keyword evidence="2" id="KW-0808">Transferase</keyword>
<dbReference type="CDD" id="cd02440">
    <property type="entry name" value="AdoMet_MTases"/>
    <property type="match status" value="1"/>
</dbReference>
<dbReference type="InterPro" id="IPR041698">
    <property type="entry name" value="Methyltransf_25"/>
</dbReference>
<accession>A0ABX5QFR6</accession>
<dbReference type="RefSeq" id="WP_128386928.1">
    <property type="nucleotide sequence ID" value="NZ_CP035037.1"/>
</dbReference>
<evidence type="ECO:0000313" key="3">
    <source>
        <dbReference type="Proteomes" id="UP000285768"/>
    </source>
</evidence>
<gene>
    <name evidence="2" type="ORF">Leucomu_08370</name>
</gene>
<name>A0ABX5QFR6_9MICO</name>
<proteinExistence type="predicted"/>
<keyword evidence="2" id="KW-0489">Methyltransferase</keyword>
<dbReference type="Proteomes" id="UP000285768">
    <property type="component" value="Chromosome"/>
</dbReference>
<feature type="domain" description="Methyltransferase" evidence="1">
    <location>
        <begin position="52"/>
        <end position="141"/>
    </location>
</feature>
<dbReference type="GO" id="GO:0008168">
    <property type="term" value="F:methyltransferase activity"/>
    <property type="evidence" value="ECO:0007669"/>
    <property type="project" value="UniProtKB-KW"/>
</dbReference>
<dbReference type="Gene3D" id="3.40.50.150">
    <property type="entry name" value="Vaccinia Virus protein VP39"/>
    <property type="match status" value="1"/>
</dbReference>
<dbReference type="EMBL" id="CP035037">
    <property type="protein sequence ID" value="QAB17929.1"/>
    <property type="molecule type" value="Genomic_DNA"/>
</dbReference>
<sequence>MSNPHAFENPVSAAYGARAAEYTRLLGSVDDMHPLDRSRITEWAMSVEGRLLDLGCGPGHWTAHLAHHGVDAHGIDLTPEFVRVAQQRFPELAFAVGDARSLEAGDGSLGGVLSWYSLIHAEPRDLDAQLREIARVLSPGGRLLVGFFDGPADEPFEHAVTTAFTHSPQQFREMLGAVGFDVIDVERRQNPPARPHASISAIRV</sequence>
<dbReference type="PANTHER" id="PTHR42912">
    <property type="entry name" value="METHYLTRANSFERASE"/>
    <property type="match status" value="1"/>
</dbReference>
<dbReference type="Pfam" id="PF13649">
    <property type="entry name" value="Methyltransf_25"/>
    <property type="match status" value="1"/>
</dbReference>
<evidence type="ECO:0000259" key="1">
    <source>
        <dbReference type="Pfam" id="PF13649"/>
    </source>
</evidence>
<dbReference type="InterPro" id="IPR050508">
    <property type="entry name" value="Methyltransf_Superfamily"/>
</dbReference>
<reference evidence="2 3" key="1">
    <citation type="submission" date="2019-01" db="EMBL/GenBank/DDBJ databases">
        <title>Leucobacter muris sp. nov. isolated from the nose of a laboratory mouse.</title>
        <authorList>
            <person name="Benga L."/>
            <person name="Sproeer C."/>
            <person name="Schumann P."/>
            <person name="Verbarg S."/>
            <person name="Bunk B."/>
            <person name="Engelhardt E."/>
            <person name="Benten P.M."/>
            <person name="Sager M."/>
        </authorList>
    </citation>
    <scope>NUCLEOTIDE SEQUENCE [LARGE SCALE GENOMIC DNA]</scope>
    <source>
        <strain evidence="2 3">DSM 101948</strain>
    </source>
</reference>
<organism evidence="2 3">
    <name type="scientific">Leucobacter muris</name>
    <dbReference type="NCBI Taxonomy" id="1935379"/>
    <lineage>
        <taxon>Bacteria</taxon>
        <taxon>Bacillati</taxon>
        <taxon>Actinomycetota</taxon>
        <taxon>Actinomycetes</taxon>
        <taxon>Micrococcales</taxon>
        <taxon>Microbacteriaceae</taxon>
        <taxon>Leucobacter</taxon>
    </lineage>
</organism>
<dbReference type="GO" id="GO:0032259">
    <property type="term" value="P:methylation"/>
    <property type="evidence" value="ECO:0007669"/>
    <property type="project" value="UniProtKB-KW"/>
</dbReference>
<dbReference type="SUPFAM" id="SSF53335">
    <property type="entry name" value="S-adenosyl-L-methionine-dependent methyltransferases"/>
    <property type="match status" value="1"/>
</dbReference>
<evidence type="ECO:0000313" key="2">
    <source>
        <dbReference type="EMBL" id="QAB17929.1"/>
    </source>
</evidence>
<dbReference type="InterPro" id="IPR029063">
    <property type="entry name" value="SAM-dependent_MTases_sf"/>
</dbReference>
<protein>
    <submittedName>
        <fullName evidence="2">Class I SAM-dependent methyltransferase</fullName>
    </submittedName>
</protein>
<keyword evidence="3" id="KW-1185">Reference proteome</keyword>